<keyword evidence="3" id="KW-1185">Reference proteome</keyword>
<name>A0ABT5ETS3_9BACT</name>
<gene>
    <name evidence="2" type="ORF">POL67_27835</name>
</gene>
<evidence type="ECO:0000256" key="1">
    <source>
        <dbReference type="SAM" id="MobiDB-lite"/>
    </source>
</evidence>
<dbReference type="PANTHER" id="PTHR39431">
    <property type="entry name" value="FRPA/C-RELATED PROTEIN"/>
    <property type="match status" value="1"/>
</dbReference>
<dbReference type="Proteomes" id="UP001221411">
    <property type="component" value="Unassembled WGS sequence"/>
</dbReference>
<accession>A0ABT5ETS3</accession>
<dbReference type="EMBL" id="JAQNDO010000001">
    <property type="protein sequence ID" value="MDC0745176.1"/>
    <property type="molecule type" value="Genomic_DNA"/>
</dbReference>
<sequence length="284" mass="29246">MAYLLRFARLVLILVPVLSLGALGCVTEVTSGGGEGGGGEGGGGEGGSGEGGGGEGGGGEGGEGGESQVCAAYTGAGCTPGETDIFCSKCTIVEGCETIWVEPSPSFECPSTPLVLSFDGEAVEFAVDATCTFDLNGAASQVTDWPTSRTPWLAFDRDASGAIENGSELFGSMSPLSSGRTAPNGFIALRELDENHDGRIDANDPLFSRLLVWADRDADRRAAPAELRGAGAVEIESISLDYVSVPRCDARGNCEVERAPFVYRDAAGALRTGTVIDVHLPSQR</sequence>
<evidence type="ECO:0000313" key="3">
    <source>
        <dbReference type="Proteomes" id="UP001221411"/>
    </source>
</evidence>
<dbReference type="RefSeq" id="WP_271922418.1">
    <property type="nucleotide sequence ID" value="NZ_JAQNDO010000001.1"/>
</dbReference>
<reference evidence="2 3" key="1">
    <citation type="submission" date="2022-11" db="EMBL/GenBank/DDBJ databases">
        <title>Minimal conservation of predation-associated metabolite biosynthetic gene clusters underscores biosynthetic potential of Myxococcota including descriptions for ten novel species: Archangium lansinium sp. nov., Myxococcus landrumus sp. nov., Nannocystis bai.</title>
        <authorList>
            <person name="Ahearne A."/>
            <person name="Stevens C."/>
            <person name="Dowd S."/>
        </authorList>
    </citation>
    <scope>NUCLEOTIDE SEQUENCE [LARGE SCALE GENOMIC DNA]</scope>
    <source>
        <strain evidence="2 3">RJM3</strain>
    </source>
</reference>
<proteinExistence type="predicted"/>
<dbReference type="PANTHER" id="PTHR39431:SF1">
    <property type="entry name" value="FRPA_C-RELATED PROTEIN"/>
    <property type="match status" value="1"/>
</dbReference>
<organism evidence="2 3">
    <name type="scientific">Polyangium mundeleinium</name>
    <dbReference type="NCBI Taxonomy" id="2995306"/>
    <lineage>
        <taxon>Bacteria</taxon>
        <taxon>Pseudomonadati</taxon>
        <taxon>Myxococcota</taxon>
        <taxon>Polyangia</taxon>
        <taxon>Polyangiales</taxon>
        <taxon>Polyangiaceae</taxon>
        <taxon>Polyangium</taxon>
    </lineage>
</organism>
<evidence type="ECO:0000313" key="2">
    <source>
        <dbReference type="EMBL" id="MDC0745176.1"/>
    </source>
</evidence>
<comment type="caution">
    <text evidence="2">The sequence shown here is derived from an EMBL/GenBank/DDBJ whole genome shotgun (WGS) entry which is preliminary data.</text>
</comment>
<feature type="region of interest" description="Disordered" evidence="1">
    <location>
        <begin position="33"/>
        <end position="65"/>
    </location>
</feature>
<protein>
    <submittedName>
        <fullName evidence="2">Calcium-binding protein</fullName>
    </submittedName>
</protein>
<dbReference type="PROSITE" id="PS51257">
    <property type="entry name" value="PROKAR_LIPOPROTEIN"/>
    <property type="match status" value="1"/>
</dbReference>